<feature type="transmembrane region" description="Helical" evidence="1">
    <location>
        <begin position="86"/>
        <end position="106"/>
    </location>
</feature>
<sequence>MTNLGEQQLDEVKHAATTALICIYLLLVGLAGFLHKVPTVLGECACAIVHVLLFLPFSQPIFFLLFSPRKEPLSDKYLLLGRIIGLIKQVTSLIMFFAGGYFGWLISSQLDDLGKKLSALDKTYADKGISLDEKNAAVKQAASDMQSFISDQANLIFSFMSIIIAAWLCLLAVDLMRGYIDGDLMSTFRGFDSLSANESLAPENCEYDGCVRLIPSRAYFWYRKIAERIAEMSFVWFLFYLLCFFLLAYSKFDGALQELHVQFDEWFSAQMNRLCGLALS</sequence>
<dbReference type="HOGENOM" id="CLU_992743_0_0_11"/>
<feature type="transmembrane region" description="Helical" evidence="1">
    <location>
        <begin position="155"/>
        <end position="176"/>
    </location>
</feature>
<organism evidence="2 3">
    <name type="scientific">Bifidobacterium catenulatum PV20-2</name>
    <dbReference type="NCBI Taxonomy" id="1447716"/>
    <lineage>
        <taxon>Bacteria</taxon>
        <taxon>Bacillati</taxon>
        <taxon>Actinomycetota</taxon>
        <taxon>Actinomycetes</taxon>
        <taxon>Bifidobacteriales</taxon>
        <taxon>Bifidobacteriaceae</taxon>
        <taxon>Bifidobacterium</taxon>
    </lineage>
</organism>
<dbReference type="RefSeq" id="WP_039198689.1">
    <property type="nucleotide sequence ID" value="NZ_CP007456.1"/>
</dbReference>
<evidence type="ECO:0000313" key="2">
    <source>
        <dbReference type="EMBL" id="AIZ15469.1"/>
    </source>
</evidence>
<evidence type="ECO:0000313" key="3">
    <source>
        <dbReference type="Proteomes" id="UP000030625"/>
    </source>
</evidence>
<keyword evidence="1" id="KW-0472">Membrane</keyword>
<dbReference type="Proteomes" id="UP000030625">
    <property type="component" value="Chromosome"/>
</dbReference>
<evidence type="ECO:0000256" key="1">
    <source>
        <dbReference type="SAM" id="Phobius"/>
    </source>
</evidence>
<keyword evidence="1" id="KW-0812">Transmembrane</keyword>
<gene>
    <name evidence="2" type="ORF">AH68_06750</name>
</gene>
<protein>
    <submittedName>
        <fullName evidence="2">Uncharacterized protein</fullName>
    </submittedName>
</protein>
<reference evidence="2 3" key="1">
    <citation type="journal article" date="2015" name="Genome Announc.">
        <title>Complete and Assembled Genome Sequence of Bifidobacterium kashiwanohense PV20-2, Isolated from the Feces of an Anemic Kenyan Infant.</title>
        <authorList>
            <person name="Vazquez-Gutierrez P."/>
            <person name="Lacroix C."/>
            <person name="Chassard C."/>
            <person name="Klumpp J."/>
            <person name="Jans C."/>
            <person name="Stevens M.J."/>
        </authorList>
    </citation>
    <scope>NUCLEOTIDE SEQUENCE [LARGE SCALE GENOMIC DNA]</scope>
    <source>
        <strain evidence="2 3">PV20-2</strain>
    </source>
</reference>
<dbReference type="STRING" id="1447716.AH68_06750"/>
<feature type="transmembrane region" description="Helical" evidence="1">
    <location>
        <begin position="40"/>
        <end position="66"/>
    </location>
</feature>
<dbReference type="KEGG" id="bka:AH68_06750"/>
<dbReference type="AlphaFoldDB" id="A0A0A7I9K6"/>
<name>A0A0A7I9K6_9BIFI</name>
<keyword evidence="1" id="KW-1133">Transmembrane helix</keyword>
<proteinExistence type="predicted"/>
<accession>A0A0A7I9K6</accession>
<feature type="transmembrane region" description="Helical" evidence="1">
    <location>
        <begin position="229"/>
        <end position="249"/>
    </location>
</feature>
<feature type="transmembrane region" description="Helical" evidence="1">
    <location>
        <begin position="12"/>
        <end position="34"/>
    </location>
</feature>
<dbReference type="EMBL" id="CP007456">
    <property type="protein sequence ID" value="AIZ15469.1"/>
    <property type="molecule type" value="Genomic_DNA"/>
</dbReference>